<evidence type="ECO:0000256" key="1">
    <source>
        <dbReference type="ARBA" id="ARBA00023125"/>
    </source>
</evidence>
<keyword evidence="4" id="KW-1185">Reference proteome</keyword>
<dbReference type="PROSITE" id="PS50937">
    <property type="entry name" value="HTH_MERR_2"/>
    <property type="match status" value="1"/>
</dbReference>
<protein>
    <submittedName>
        <fullName evidence="3">MerR family transcriptional regulator</fullName>
    </submittedName>
</protein>
<dbReference type="RefSeq" id="WP_315951547.1">
    <property type="nucleotide sequence ID" value="NZ_JAWCUD010000003.1"/>
</dbReference>
<sequence>MGQQYYHTSEFAKKTSVTIRTLQYYDKMGVLSPSEHTQAGYRLYSNEDLLKMQHILALKFLGFTLSQIKILIKKGPQQILPALQTQKEMLLEKRAQLDSILSIIGETEKMEKDGVVDYHSIVELMEVMQMELKPEWVNKYLTPDERKTMRNLAINSYSQEALKKLADQEFIEESHLQYTLFRAELKRLVAADADPGSLEAQNLARSLTELNARRSQGDPDILKGMEQAWLNFNSLPSEKKPQIYTLSMEERDFIKQVFIIMYKQSAD</sequence>
<dbReference type="InterPro" id="IPR000551">
    <property type="entry name" value="MerR-type_HTH_dom"/>
</dbReference>
<name>A0ABU3RBS7_9BACL</name>
<dbReference type="PANTHER" id="PTHR30204">
    <property type="entry name" value="REDOX-CYCLING DRUG-SENSING TRANSCRIPTIONAL ACTIVATOR SOXR"/>
    <property type="match status" value="1"/>
</dbReference>
<feature type="domain" description="HTH merR-type" evidence="2">
    <location>
        <begin position="5"/>
        <end position="74"/>
    </location>
</feature>
<proteinExistence type="predicted"/>
<dbReference type="CDD" id="cd01106">
    <property type="entry name" value="HTH_TipAL-Mta"/>
    <property type="match status" value="1"/>
</dbReference>
<accession>A0ABU3RBS7</accession>
<dbReference type="InterPro" id="IPR047057">
    <property type="entry name" value="MerR_fam"/>
</dbReference>
<evidence type="ECO:0000259" key="2">
    <source>
        <dbReference type="PROSITE" id="PS50937"/>
    </source>
</evidence>
<dbReference type="Proteomes" id="UP001260980">
    <property type="component" value="Unassembled WGS sequence"/>
</dbReference>
<reference evidence="3 4" key="1">
    <citation type="submission" date="2023-10" db="EMBL/GenBank/DDBJ databases">
        <title>Paenibacillus strain PFR10 Genome sequencing and assembly.</title>
        <authorList>
            <person name="Kim I."/>
        </authorList>
    </citation>
    <scope>NUCLEOTIDE SEQUENCE [LARGE SCALE GENOMIC DNA]</scope>
    <source>
        <strain evidence="3 4">PFR10</strain>
    </source>
</reference>
<dbReference type="Pfam" id="PF13411">
    <property type="entry name" value="MerR_1"/>
    <property type="match status" value="1"/>
</dbReference>
<keyword evidence="1" id="KW-0238">DNA-binding</keyword>
<dbReference type="InterPro" id="IPR009061">
    <property type="entry name" value="DNA-bd_dom_put_sf"/>
</dbReference>
<comment type="caution">
    <text evidence="3">The sequence shown here is derived from an EMBL/GenBank/DDBJ whole genome shotgun (WGS) entry which is preliminary data.</text>
</comment>
<dbReference type="EMBL" id="JAWCUD010000003">
    <property type="protein sequence ID" value="MDU0201710.1"/>
    <property type="molecule type" value="Genomic_DNA"/>
</dbReference>
<dbReference type="SMART" id="SM00422">
    <property type="entry name" value="HTH_MERR"/>
    <property type="match status" value="1"/>
</dbReference>
<dbReference type="SUPFAM" id="SSF46955">
    <property type="entry name" value="Putative DNA-binding domain"/>
    <property type="match status" value="1"/>
</dbReference>
<evidence type="ECO:0000313" key="4">
    <source>
        <dbReference type="Proteomes" id="UP001260980"/>
    </source>
</evidence>
<dbReference type="PANTHER" id="PTHR30204:SF96">
    <property type="entry name" value="CHROMOSOME-ANCHORING PROTEIN RACA"/>
    <property type="match status" value="1"/>
</dbReference>
<organism evidence="3 4">
    <name type="scientific">Paenibacillus violae</name>
    <dbReference type="NCBI Taxonomy" id="3077234"/>
    <lineage>
        <taxon>Bacteria</taxon>
        <taxon>Bacillati</taxon>
        <taxon>Bacillota</taxon>
        <taxon>Bacilli</taxon>
        <taxon>Bacillales</taxon>
        <taxon>Paenibacillaceae</taxon>
        <taxon>Paenibacillus</taxon>
    </lineage>
</organism>
<gene>
    <name evidence="3" type="ORF">RQP52_11455</name>
</gene>
<dbReference type="Gene3D" id="1.10.1660.10">
    <property type="match status" value="1"/>
</dbReference>
<evidence type="ECO:0000313" key="3">
    <source>
        <dbReference type="EMBL" id="MDU0201710.1"/>
    </source>
</evidence>